<evidence type="ECO:0000313" key="2">
    <source>
        <dbReference type="Proteomes" id="UP000750711"/>
    </source>
</evidence>
<protein>
    <submittedName>
        <fullName evidence="1">Uncharacterized protein</fullName>
    </submittedName>
</protein>
<dbReference type="AlphaFoldDB" id="A0A9P8LHY0"/>
<reference evidence="1" key="1">
    <citation type="submission" date="2021-03" db="EMBL/GenBank/DDBJ databases">
        <title>Comparative genomics and phylogenomic investigation of the class Geoglossomycetes provide insights into ecological specialization and systematics.</title>
        <authorList>
            <person name="Melie T."/>
            <person name="Pirro S."/>
            <person name="Miller A.N."/>
            <person name="Quandt A."/>
        </authorList>
    </citation>
    <scope>NUCLEOTIDE SEQUENCE</scope>
    <source>
        <strain evidence="1">CAQ_001_2017</strain>
    </source>
</reference>
<proteinExistence type="predicted"/>
<dbReference type="Gene3D" id="2.130.10.10">
    <property type="entry name" value="YVTN repeat-like/Quinoprotein amine dehydrogenase"/>
    <property type="match status" value="1"/>
</dbReference>
<organism evidence="1 2">
    <name type="scientific">Trichoglossum hirsutum</name>
    <dbReference type="NCBI Taxonomy" id="265104"/>
    <lineage>
        <taxon>Eukaryota</taxon>
        <taxon>Fungi</taxon>
        <taxon>Dikarya</taxon>
        <taxon>Ascomycota</taxon>
        <taxon>Pezizomycotina</taxon>
        <taxon>Geoglossomycetes</taxon>
        <taxon>Geoglossales</taxon>
        <taxon>Geoglossaceae</taxon>
        <taxon>Trichoglossum</taxon>
    </lineage>
</organism>
<comment type="caution">
    <text evidence="1">The sequence shown here is derived from an EMBL/GenBank/DDBJ whole genome shotgun (WGS) entry which is preliminary data.</text>
</comment>
<gene>
    <name evidence="1" type="ORF">GP486_001029</name>
</gene>
<sequence>MLPTPNATESMGVELQPLGIQRNKGVDFGAFSPMAEFAAVAAGRELRVFSWDRRADLRWTLCWAETVLQECMKASERMVTISMSESLVAVAAEGGFEVYELNTPEDEGPRDPTMPRRKKEPVIRVIDARELRTIALSPDIPETSGRICAGTGYGELLIWDIQRGEDGQYVLTPHSPHKLSLERRDKTLDLPSAVAFSHDSSRICVGSTSRNIYIYTLGEDSWSLIKHLEGNFVSGHLLVLHRTN</sequence>
<keyword evidence="2" id="KW-1185">Reference proteome</keyword>
<dbReference type="Proteomes" id="UP000750711">
    <property type="component" value="Unassembled WGS sequence"/>
</dbReference>
<name>A0A9P8LHY0_9PEZI</name>
<dbReference type="SUPFAM" id="SSF69322">
    <property type="entry name" value="Tricorn protease domain 2"/>
    <property type="match status" value="1"/>
</dbReference>
<dbReference type="EMBL" id="JAGHQM010000079">
    <property type="protein sequence ID" value="KAH0565579.1"/>
    <property type="molecule type" value="Genomic_DNA"/>
</dbReference>
<evidence type="ECO:0000313" key="1">
    <source>
        <dbReference type="EMBL" id="KAH0565579.1"/>
    </source>
</evidence>
<dbReference type="InterPro" id="IPR015943">
    <property type="entry name" value="WD40/YVTN_repeat-like_dom_sf"/>
</dbReference>
<accession>A0A9P8LHY0</accession>